<accession>D7G354</accession>
<dbReference type="EMBL" id="FN648708">
    <property type="protein sequence ID" value="CBJ26901.1"/>
    <property type="molecule type" value="Genomic_DNA"/>
</dbReference>
<dbReference type="eggNOG" id="KOG1497">
    <property type="taxonomic scope" value="Eukaryota"/>
</dbReference>
<evidence type="ECO:0000256" key="1">
    <source>
        <dbReference type="ARBA" id="ARBA00004123"/>
    </source>
</evidence>
<comment type="subcellular location">
    <subcellularLocation>
        <location evidence="2">Cytoplasm</location>
    </subcellularLocation>
    <subcellularLocation>
        <location evidence="1">Nucleus</location>
    </subcellularLocation>
</comment>
<evidence type="ECO:0000256" key="6">
    <source>
        <dbReference type="ARBA" id="ARBA00022790"/>
    </source>
</evidence>
<sequence>MAAVEAKLASISGIGDQRERTARYKALGEELAAGGRIDDVQAMFRHLLGSGVPPVVSRQCCAHLAKEACSFADTNPEGFEALCHFCLEKMQEQPGVHDSSEYVLRHRLFEELLKKEEFMEAANCLGKLNLDATGGGKGYTDAQKAEVWVKVAEAYLESDETDAADNFCSKASATMQEVTDWALQMRYRTTAARILDAHRKFLDASVRFYELSLAQSKGLEVDPDDLLQLLGKAITCAVLGKAGPQRSRQMGVLLRDERVGSLARVPGFSTHSQVLTKMYTEQILRKHDMEAFEESLMDHQKAITAEGLPIPERAVMEHNMVASTRIYENVSFKELGTLLQIPCEQAERVAARMITEGRLRGTIDQVEGLLQFEGDHDELQNWDERVNILCQKVNNCCETIGNRFPHVLEPAAASPAADAPSASAASPQLVA</sequence>
<organism evidence="9 10">
    <name type="scientific">Ectocarpus siliculosus</name>
    <name type="common">Brown alga</name>
    <name type="synonym">Conferva siliculosa</name>
    <dbReference type="NCBI Taxonomy" id="2880"/>
    <lineage>
        <taxon>Eukaryota</taxon>
        <taxon>Sar</taxon>
        <taxon>Stramenopiles</taxon>
        <taxon>Ochrophyta</taxon>
        <taxon>PX clade</taxon>
        <taxon>Phaeophyceae</taxon>
        <taxon>Ectocarpales</taxon>
        <taxon>Ectocarpaceae</taxon>
        <taxon>Ectocarpus</taxon>
    </lineage>
</organism>
<dbReference type="Pfam" id="PF01399">
    <property type="entry name" value="PCI"/>
    <property type="match status" value="1"/>
</dbReference>
<dbReference type="InterPro" id="IPR040134">
    <property type="entry name" value="PSMD12/CSN4"/>
</dbReference>
<dbReference type="Proteomes" id="UP000002630">
    <property type="component" value="Linkage Group LG09"/>
</dbReference>
<evidence type="ECO:0000256" key="4">
    <source>
        <dbReference type="ARBA" id="ARBA00014881"/>
    </source>
</evidence>
<dbReference type="SUPFAM" id="SSF46785">
    <property type="entry name" value="Winged helix' DNA-binding domain"/>
    <property type="match status" value="1"/>
</dbReference>
<dbReference type="InParanoid" id="D7G354"/>
<protein>
    <recommendedName>
        <fullName evidence="4">COP9 signalosome complex subunit 4</fullName>
    </recommendedName>
</protein>
<dbReference type="Pfam" id="PF22241">
    <property type="entry name" value="PSMD12-CSN4_N"/>
    <property type="match status" value="1"/>
</dbReference>
<evidence type="ECO:0000256" key="5">
    <source>
        <dbReference type="ARBA" id="ARBA00022490"/>
    </source>
</evidence>
<evidence type="ECO:0000256" key="7">
    <source>
        <dbReference type="ARBA" id="ARBA00023242"/>
    </source>
</evidence>
<evidence type="ECO:0000259" key="8">
    <source>
        <dbReference type="PROSITE" id="PS50250"/>
    </source>
</evidence>
<dbReference type="InterPro" id="IPR054559">
    <property type="entry name" value="PSMD12-CSN4-like_N"/>
</dbReference>
<evidence type="ECO:0000256" key="3">
    <source>
        <dbReference type="ARBA" id="ARBA00010417"/>
    </source>
</evidence>
<dbReference type="PROSITE" id="PS50250">
    <property type="entry name" value="PCI"/>
    <property type="match status" value="1"/>
</dbReference>
<evidence type="ECO:0000313" key="9">
    <source>
        <dbReference type="EMBL" id="CBJ26901.1"/>
    </source>
</evidence>
<keyword evidence="5" id="KW-0963">Cytoplasm</keyword>
<name>D7G354_ECTSI</name>
<dbReference type="GO" id="GO:0005829">
    <property type="term" value="C:cytosol"/>
    <property type="evidence" value="ECO:0007669"/>
    <property type="project" value="TreeGrafter"/>
</dbReference>
<dbReference type="InterPro" id="IPR036390">
    <property type="entry name" value="WH_DNA-bd_sf"/>
</dbReference>
<keyword evidence="10" id="KW-1185">Reference proteome</keyword>
<gene>
    <name evidence="9" type="ORF">Esi_0050_0005</name>
</gene>
<evidence type="ECO:0000313" key="10">
    <source>
        <dbReference type="Proteomes" id="UP000002630"/>
    </source>
</evidence>
<dbReference type="InterPro" id="IPR000717">
    <property type="entry name" value="PCI_dom"/>
</dbReference>
<dbReference type="OMA" id="WVAEIDE"/>
<dbReference type="STRING" id="2880.D7G354"/>
<evidence type="ECO:0000256" key="2">
    <source>
        <dbReference type="ARBA" id="ARBA00004496"/>
    </source>
</evidence>
<dbReference type="OrthoDB" id="295656at2759"/>
<proteinExistence type="inferred from homology"/>
<dbReference type="PANTHER" id="PTHR10855:SF2">
    <property type="entry name" value="COP9 SIGNALOSOME COMPLEX SUBUNIT 4"/>
    <property type="match status" value="1"/>
</dbReference>
<dbReference type="EMBL" id="FN649734">
    <property type="protein sequence ID" value="CBJ26901.1"/>
    <property type="molecule type" value="Genomic_DNA"/>
</dbReference>
<dbReference type="GO" id="GO:0008180">
    <property type="term" value="C:COP9 signalosome"/>
    <property type="evidence" value="ECO:0007669"/>
    <property type="project" value="UniProtKB-KW"/>
</dbReference>
<keyword evidence="6" id="KW-0736">Signalosome</keyword>
<dbReference type="SMART" id="SM00088">
    <property type="entry name" value="PINT"/>
    <property type="match status" value="1"/>
</dbReference>
<keyword evidence="7" id="KW-0539">Nucleus</keyword>
<dbReference type="PANTHER" id="PTHR10855">
    <property type="entry name" value="26S PROTEASOME NON-ATPASE REGULATORY SUBUNIT 12/COP9 SIGNALOSOME COMPLEX SUBUNIT 4"/>
    <property type="match status" value="1"/>
</dbReference>
<dbReference type="AlphaFoldDB" id="D7G354"/>
<comment type="similarity">
    <text evidence="3">Belongs to the CSN4 family.</text>
</comment>
<reference evidence="9 10" key="1">
    <citation type="journal article" date="2010" name="Nature">
        <title>The Ectocarpus genome and the independent evolution of multicellularity in brown algae.</title>
        <authorList>
            <person name="Cock J.M."/>
            <person name="Sterck L."/>
            <person name="Rouze P."/>
            <person name="Scornet D."/>
            <person name="Allen A.E."/>
            <person name="Amoutzias G."/>
            <person name="Anthouard V."/>
            <person name="Artiguenave F."/>
            <person name="Aury J.M."/>
            <person name="Badger J.H."/>
            <person name="Beszteri B."/>
            <person name="Billiau K."/>
            <person name="Bonnet E."/>
            <person name="Bothwell J.H."/>
            <person name="Bowler C."/>
            <person name="Boyen C."/>
            <person name="Brownlee C."/>
            <person name="Carrano C.J."/>
            <person name="Charrier B."/>
            <person name="Cho G.Y."/>
            <person name="Coelho S.M."/>
            <person name="Collen J."/>
            <person name="Corre E."/>
            <person name="Da Silva C."/>
            <person name="Delage L."/>
            <person name="Delaroque N."/>
            <person name="Dittami S.M."/>
            <person name="Doulbeau S."/>
            <person name="Elias M."/>
            <person name="Farnham G."/>
            <person name="Gachon C.M."/>
            <person name="Gschloessl B."/>
            <person name="Heesch S."/>
            <person name="Jabbari K."/>
            <person name="Jubin C."/>
            <person name="Kawai H."/>
            <person name="Kimura K."/>
            <person name="Kloareg B."/>
            <person name="Kupper F.C."/>
            <person name="Lang D."/>
            <person name="Le Bail A."/>
            <person name="Leblanc C."/>
            <person name="Lerouge P."/>
            <person name="Lohr M."/>
            <person name="Lopez P.J."/>
            <person name="Martens C."/>
            <person name="Maumus F."/>
            <person name="Michel G."/>
            <person name="Miranda-Saavedra D."/>
            <person name="Morales J."/>
            <person name="Moreau H."/>
            <person name="Motomura T."/>
            <person name="Nagasato C."/>
            <person name="Napoli C.A."/>
            <person name="Nelson D.R."/>
            <person name="Nyvall-Collen P."/>
            <person name="Peters A.F."/>
            <person name="Pommier C."/>
            <person name="Potin P."/>
            <person name="Poulain J."/>
            <person name="Quesneville H."/>
            <person name="Read B."/>
            <person name="Rensing S.A."/>
            <person name="Ritter A."/>
            <person name="Rousvoal S."/>
            <person name="Samanta M."/>
            <person name="Samson G."/>
            <person name="Schroeder D.C."/>
            <person name="Segurens B."/>
            <person name="Strittmatter M."/>
            <person name="Tonon T."/>
            <person name="Tregear J.W."/>
            <person name="Valentin K."/>
            <person name="von Dassow P."/>
            <person name="Yamagishi T."/>
            <person name="Van de Peer Y."/>
            <person name="Wincker P."/>
        </authorList>
    </citation>
    <scope>NUCLEOTIDE SEQUENCE [LARGE SCALE GENOMIC DNA]</scope>
    <source>
        <strain evidence="10">Ec32 / CCAP1310/4</strain>
    </source>
</reference>
<dbReference type="Gene3D" id="1.10.10.10">
    <property type="entry name" value="Winged helix-like DNA-binding domain superfamily/Winged helix DNA-binding domain"/>
    <property type="match status" value="1"/>
</dbReference>
<feature type="domain" description="PCI" evidence="8">
    <location>
        <begin position="197"/>
        <end position="377"/>
    </location>
</feature>
<dbReference type="InterPro" id="IPR036388">
    <property type="entry name" value="WH-like_DNA-bd_sf"/>
</dbReference>